<proteinExistence type="predicted"/>
<reference evidence="1" key="1">
    <citation type="submission" date="2023-07" db="EMBL/GenBank/DDBJ databases">
        <title>Sorghum-associated microbial communities from plants grown in Nebraska, USA.</title>
        <authorList>
            <person name="Schachtman D."/>
        </authorList>
    </citation>
    <scope>NUCLEOTIDE SEQUENCE</scope>
    <source>
        <strain evidence="1">DS3754</strain>
    </source>
</reference>
<protein>
    <submittedName>
        <fullName evidence="1">Uncharacterized protein</fullName>
    </submittedName>
</protein>
<dbReference type="AlphaFoldDB" id="A0AAW8D570"/>
<evidence type="ECO:0000313" key="1">
    <source>
        <dbReference type="EMBL" id="MDP9895384.1"/>
    </source>
</evidence>
<gene>
    <name evidence="1" type="ORF">J2W31_004509</name>
</gene>
<organism evidence="1 2">
    <name type="scientific">Variovorax boronicumulans</name>
    <dbReference type="NCBI Taxonomy" id="436515"/>
    <lineage>
        <taxon>Bacteria</taxon>
        <taxon>Pseudomonadati</taxon>
        <taxon>Pseudomonadota</taxon>
        <taxon>Betaproteobacteria</taxon>
        <taxon>Burkholderiales</taxon>
        <taxon>Comamonadaceae</taxon>
        <taxon>Variovorax</taxon>
    </lineage>
</organism>
<sequence length="629" mass="65650">MSNSLHRSGYSYSVPAVPYVPYRPAYTYVEPIFGYTRPNGWSMDIGSAVATPPSSGGSGIRLPDGTWLPNGFNVVAKGVSSPNTPKAGVTTGGTQPTYGIIGFEVVSVPEQPEQPGTPGARISVPPPGWNAFARSIRGIRGGEATFTVPVGVSGVVVGLAEYASPEAGYGHIRHGLRFGGDRVSNARTGVEYGGFDASDSFRISFDGVDVRFTQNGGLLDTEASTYRPEPLYLSAALYDTGDMLDNPVLTGIGVGNSSATLPLLQSFAFEDDYAEALTTLPAMTTAAGTGNFGHAVLPALAGLAGSVDVYGAAITTLPALTVVSYGGMAPGVGANAADISLPVLMGAAVGLTGETGDVETSLPELQGLIAETNYGETKTVLPMMTVFAFTEGNDEAYALETMATSATLAGDMALLAVVLENIGLGTTAVPTALLDAVIQELLSAAPSVATEQLLEVIARTFIEAGSSGLLEGATGRTDLDTWVWHADAGGSTMYRGYPFNSFAVIDGKHYGASADGLFLLEGDDDAGVPIHASIDLGQLDFGTAELKTVAECYLGMSAKGNLFLKVIAEGREFIYKTRSFSEQMQQQRITPGKGLKTNYVTAQFFNEDGADFEIDSVRFVVADLSRRIN</sequence>
<name>A0AAW8D570_9BURK</name>
<dbReference type="RefSeq" id="WP_307686095.1">
    <property type="nucleotide sequence ID" value="NZ_JAUSRD010000012.1"/>
</dbReference>
<accession>A0AAW8D570</accession>
<dbReference type="Proteomes" id="UP001242045">
    <property type="component" value="Unassembled WGS sequence"/>
</dbReference>
<dbReference type="EMBL" id="JAUSRD010000012">
    <property type="protein sequence ID" value="MDP9895384.1"/>
    <property type="molecule type" value="Genomic_DNA"/>
</dbReference>
<evidence type="ECO:0000313" key="2">
    <source>
        <dbReference type="Proteomes" id="UP001242045"/>
    </source>
</evidence>
<comment type="caution">
    <text evidence="1">The sequence shown here is derived from an EMBL/GenBank/DDBJ whole genome shotgun (WGS) entry which is preliminary data.</text>
</comment>